<evidence type="ECO:0000313" key="1">
    <source>
        <dbReference type="EMBL" id="KAJ8466507.1"/>
    </source>
</evidence>
<comment type="caution">
    <text evidence="1">The sequence shown here is derived from an EMBL/GenBank/DDBJ whole genome shotgun (WGS) entry which is preliminary data.</text>
</comment>
<evidence type="ECO:0008006" key="3">
    <source>
        <dbReference type="Google" id="ProtNLM"/>
    </source>
</evidence>
<dbReference type="EMBL" id="JAQQAF010000008">
    <property type="protein sequence ID" value="KAJ8466507.1"/>
    <property type="molecule type" value="Genomic_DNA"/>
</dbReference>
<proteinExistence type="predicted"/>
<dbReference type="Proteomes" id="UP001222027">
    <property type="component" value="Unassembled WGS sequence"/>
</dbReference>
<dbReference type="AlphaFoldDB" id="A0AAV8Q046"/>
<accession>A0AAV8Q046</accession>
<gene>
    <name evidence="1" type="ORF">OPV22_029059</name>
</gene>
<protein>
    <recommendedName>
        <fullName evidence="3">Senescence domain-containing protein</fullName>
    </recommendedName>
</protein>
<sequence length="90" mass="9692">MKGLVTAVAGDVVDAATDVVEKRKVAPLADAKVVVAGPCWRSRARAKPFSAQRLHLCTCSPSPTEASHLSRLRTQDLSRFAIVDEDCTSR</sequence>
<organism evidence="1 2">
    <name type="scientific">Ensete ventricosum</name>
    <name type="common">Abyssinian banana</name>
    <name type="synonym">Musa ensete</name>
    <dbReference type="NCBI Taxonomy" id="4639"/>
    <lineage>
        <taxon>Eukaryota</taxon>
        <taxon>Viridiplantae</taxon>
        <taxon>Streptophyta</taxon>
        <taxon>Embryophyta</taxon>
        <taxon>Tracheophyta</taxon>
        <taxon>Spermatophyta</taxon>
        <taxon>Magnoliopsida</taxon>
        <taxon>Liliopsida</taxon>
        <taxon>Zingiberales</taxon>
        <taxon>Musaceae</taxon>
        <taxon>Ensete</taxon>
    </lineage>
</organism>
<keyword evidence="2" id="KW-1185">Reference proteome</keyword>
<evidence type="ECO:0000313" key="2">
    <source>
        <dbReference type="Proteomes" id="UP001222027"/>
    </source>
</evidence>
<reference evidence="1 2" key="1">
    <citation type="submission" date="2022-12" db="EMBL/GenBank/DDBJ databases">
        <title>Chromosome-scale assembly of the Ensete ventricosum genome.</title>
        <authorList>
            <person name="Dussert Y."/>
            <person name="Stocks J."/>
            <person name="Wendawek A."/>
            <person name="Woldeyes F."/>
            <person name="Nichols R.A."/>
            <person name="Borrell J.S."/>
        </authorList>
    </citation>
    <scope>NUCLEOTIDE SEQUENCE [LARGE SCALE GENOMIC DNA]</scope>
    <source>
        <strain evidence="2">cv. Maze</strain>
        <tissue evidence="1">Seeds</tissue>
    </source>
</reference>
<name>A0AAV8Q046_ENSVE</name>